<accession>A0A809R6S2</accession>
<evidence type="ECO:0000256" key="9">
    <source>
        <dbReference type="SAM" id="SignalP"/>
    </source>
</evidence>
<dbReference type="Proteomes" id="UP000662873">
    <property type="component" value="Chromosome"/>
</dbReference>
<dbReference type="GO" id="GO:0003774">
    <property type="term" value="F:cytoskeletal motor activity"/>
    <property type="evidence" value="ECO:0007669"/>
    <property type="project" value="InterPro"/>
</dbReference>
<evidence type="ECO:0000256" key="8">
    <source>
        <dbReference type="ARBA" id="ARBA00023237"/>
    </source>
</evidence>
<keyword evidence="6" id="KW-0472">Membrane</keyword>
<dbReference type="AlphaFoldDB" id="A0A809R6S2"/>
<dbReference type="PANTHER" id="PTHR34933">
    <property type="entry name" value="FLAGELLAR L-RING PROTEIN"/>
    <property type="match status" value="1"/>
</dbReference>
<evidence type="ECO:0000256" key="7">
    <source>
        <dbReference type="ARBA" id="ARBA00023143"/>
    </source>
</evidence>
<evidence type="ECO:0000256" key="5">
    <source>
        <dbReference type="ARBA" id="ARBA00022729"/>
    </source>
</evidence>
<dbReference type="PRINTS" id="PR01008">
    <property type="entry name" value="FLGLRINGFLGH"/>
</dbReference>
<reference evidence="10" key="1">
    <citation type="journal article" name="DNA Res.">
        <title>The physiological potential of anammox bacteria as revealed by their core genome structure.</title>
        <authorList>
            <person name="Okubo T."/>
            <person name="Toyoda A."/>
            <person name="Fukuhara K."/>
            <person name="Uchiyama I."/>
            <person name="Harigaya Y."/>
            <person name="Kuroiwa M."/>
            <person name="Suzuki T."/>
            <person name="Murakami Y."/>
            <person name="Suwa Y."/>
            <person name="Takami H."/>
        </authorList>
    </citation>
    <scope>NUCLEOTIDE SEQUENCE</scope>
    <source>
        <strain evidence="10">317325-2</strain>
    </source>
</reference>
<keyword evidence="10" id="KW-0969">Cilium</keyword>
<evidence type="ECO:0000256" key="3">
    <source>
        <dbReference type="ARBA" id="ARBA00004442"/>
    </source>
</evidence>
<dbReference type="GO" id="GO:0009279">
    <property type="term" value="C:cell outer membrane"/>
    <property type="evidence" value="ECO:0007669"/>
    <property type="project" value="UniProtKB-SubCell"/>
</dbReference>
<keyword evidence="10" id="KW-0966">Cell projection</keyword>
<dbReference type="GO" id="GO:0009427">
    <property type="term" value="C:bacterial-type flagellum basal body, distal rod, L ring"/>
    <property type="evidence" value="ECO:0007669"/>
    <property type="project" value="InterPro"/>
</dbReference>
<keyword evidence="8" id="KW-0998">Cell outer membrane</keyword>
<proteinExistence type="inferred from homology"/>
<sequence>MKALSSCVATLLLAGIAGAQAVDPNNPGSLWPTHYINPMMDRTARAEGDVVTILISESTIASFAASTKASKSDDNAITRAVGPLIDKLIPALSTAASSTVDGKGNTSQSGRLVARMTGIVKQVLPNGQLVLEGTRSVQVNKQVQTFRLTGVVRRDDIRSDNTVLSEHIAEASITVDGKGMISDRQQRGILTRILDWLF</sequence>
<evidence type="ECO:0000313" key="10">
    <source>
        <dbReference type="EMBL" id="BBO23250.1"/>
    </source>
</evidence>
<dbReference type="InterPro" id="IPR000527">
    <property type="entry name" value="Flag_Lring"/>
</dbReference>
<dbReference type="KEGG" id="npy:NPRO_08450"/>
<dbReference type="EMBL" id="AP021858">
    <property type="protein sequence ID" value="BBO23250.1"/>
    <property type="molecule type" value="Genomic_DNA"/>
</dbReference>
<dbReference type="PANTHER" id="PTHR34933:SF1">
    <property type="entry name" value="FLAGELLAR L-RING PROTEIN"/>
    <property type="match status" value="1"/>
</dbReference>
<comment type="subcellular location">
    <subcellularLocation>
        <location evidence="2">Bacterial flagellum basal body</location>
    </subcellularLocation>
    <subcellularLocation>
        <location evidence="3">Cell outer membrane</location>
    </subcellularLocation>
</comment>
<evidence type="ECO:0000256" key="1">
    <source>
        <dbReference type="ARBA" id="ARBA00002591"/>
    </source>
</evidence>
<feature type="signal peptide" evidence="9">
    <location>
        <begin position="1"/>
        <end position="21"/>
    </location>
</feature>
<feature type="chain" id="PRO_5035245669" evidence="9">
    <location>
        <begin position="22"/>
        <end position="198"/>
    </location>
</feature>
<protein>
    <submittedName>
        <fullName evidence="10">Flagellar biosynthesis protein FlgH</fullName>
    </submittedName>
</protein>
<gene>
    <name evidence="10" type="ORF">NPRO_08450</name>
</gene>
<name>A0A809R6S2_9BACT</name>
<keyword evidence="7" id="KW-0975">Bacterial flagellum</keyword>
<comment type="similarity">
    <text evidence="4">Belongs to the FlgH family.</text>
</comment>
<evidence type="ECO:0000256" key="4">
    <source>
        <dbReference type="ARBA" id="ARBA00006929"/>
    </source>
</evidence>
<keyword evidence="5 9" id="KW-0732">Signal</keyword>
<dbReference type="Pfam" id="PF02107">
    <property type="entry name" value="FlgH"/>
    <property type="match status" value="1"/>
</dbReference>
<evidence type="ECO:0000256" key="2">
    <source>
        <dbReference type="ARBA" id="ARBA00004117"/>
    </source>
</evidence>
<evidence type="ECO:0000313" key="11">
    <source>
        <dbReference type="Proteomes" id="UP000662873"/>
    </source>
</evidence>
<dbReference type="GO" id="GO:0071973">
    <property type="term" value="P:bacterial-type flagellum-dependent cell motility"/>
    <property type="evidence" value="ECO:0007669"/>
    <property type="project" value="InterPro"/>
</dbReference>
<comment type="function">
    <text evidence="1">Assembles around the rod to form the L-ring and probably protects the motor/basal body from shearing forces during rotation.</text>
</comment>
<evidence type="ECO:0000256" key="6">
    <source>
        <dbReference type="ARBA" id="ARBA00023136"/>
    </source>
</evidence>
<organism evidence="10 11">
    <name type="scientific">Candidatus Nitrosymbiomonas proteolyticus</name>
    <dbReference type="NCBI Taxonomy" id="2608984"/>
    <lineage>
        <taxon>Bacteria</taxon>
        <taxon>Bacillati</taxon>
        <taxon>Armatimonadota</taxon>
        <taxon>Armatimonadota incertae sedis</taxon>
        <taxon>Candidatus Nitrosymbiomonas</taxon>
    </lineage>
</organism>
<keyword evidence="10" id="KW-0282">Flagellum</keyword>